<keyword evidence="2" id="KW-1185">Reference proteome</keyword>
<dbReference type="PANTHER" id="PTHR39441">
    <property type="entry name" value="DUF2252 DOMAIN-CONTAINING PROTEIN"/>
    <property type="match status" value="1"/>
</dbReference>
<sequence length="462" mass="52088">MQEFIEDVMQSESRIQQLQQEFKRTDSVTPGVDPALTKHQKMALNPFRFLRGSSGLFYADIKNSVLKLPELLTKKIPLTTVVGDCHLSNFGFFTEEGSSGDRVIFAPNDFDDACVGHAVWDWSRYAVSILLAAEYCQGLKQQRYANDNKLELDTLQVVSAKDAVQAVCAFLLAYTAQCQAILEEPELRYSVLDDFSKNHVLKPVLKKAIKRSAKGEDFLRKSTLAKSVDLSARPLCFKQDSAKFIRLPSELYNEVESGFRPYVSDDILDIVTRQGAGTGSLNMQRYYLLVGPKHIHSEQDLALCHVVEAKQQRDAAPLYFFPDLSPVNRLNAAHLTVDCQRLMQRRPDLVLDEHYWNGAHYLVRSLHHANVDVDPEDVCFAEKAPGEELAEYAEACGRTLALAHSRGDRRSFRFEQAVVNYLPKVMDELVQACVDYAEQQKMDCELLGQLVGQSSDPQIETA</sequence>
<name>A0ABP3P8I9_9GAMM</name>
<evidence type="ECO:0000313" key="1">
    <source>
        <dbReference type="EMBL" id="GAA0560241.1"/>
    </source>
</evidence>
<accession>A0ABP3P8I9</accession>
<evidence type="ECO:0000313" key="2">
    <source>
        <dbReference type="Proteomes" id="UP001501169"/>
    </source>
</evidence>
<dbReference type="Pfam" id="PF10009">
    <property type="entry name" value="DUF2252"/>
    <property type="match status" value="2"/>
</dbReference>
<comment type="caution">
    <text evidence="1">The sequence shown here is derived from an EMBL/GenBank/DDBJ whole genome shotgun (WGS) entry which is preliminary data.</text>
</comment>
<dbReference type="PANTHER" id="PTHR39441:SF1">
    <property type="entry name" value="DUF2252 DOMAIN-CONTAINING PROTEIN"/>
    <property type="match status" value="1"/>
</dbReference>
<protein>
    <submittedName>
        <fullName evidence="1">DUF2252 domain-containing protein</fullName>
    </submittedName>
</protein>
<dbReference type="Proteomes" id="UP001501169">
    <property type="component" value="Unassembled WGS sequence"/>
</dbReference>
<dbReference type="InterPro" id="IPR018721">
    <property type="entry name" value="DUF2252"/>
</dbReference>
<dbReference type="EMBL" id="BAAAEO010000004">
    <property type="protein sequence ID" value="GAA0560241.1"/>
    <property type="molecule type" value="Genomic_DNA"/>
</dbReference>
<reference evidence="2" key="1">
    <citation type="journal article" date="2019" name="Int. J. Syst. Evol. Microbiol.">
        <title>The Global Catalogue of Microorganisms (GCM) 10K type strain sequencing project: providing services to taxonomists for standard genome sequencing and annotation.</title>
        <authorList>
            <consortium name="The Broad Institute Genomics Platform"/>
            <consortium name="The Broad Institute Genome Sequencing Center for Infectious Disease"/>
            <person name="Wu L."/>
            <person name="Ma J."/>
        </authorList>
    </citation>
    <scope>NUCLEOTIDE SEQUENCE [LARGE SCALE GENOMIC DNA]</scope>
    <source>
        <strain evidence="2">JCM 14331</strain>
    </source>
</reference>
<proteinExistence type="predicted"/>
<gene>
    <name evidence="1" type="ORF">GCM10009098_30370</name>
</gene>
<organism evidence="1 2">
    <name type="scientific">Rheinheimera aquimaris</name>
    <dbReference type="NCBI Taxonomy" id="412437"/>
    <lineage>
        <taxon>Bacteria</taxon>
        <taxon>Pseudomonadati</taxon>
        <taxon>Pseudomonadota</taxon>
        <taxon>Gammaproteobacteria</taxon>
        <taxon>Chromatiales</taxon>
        <taxon>Chromatiaceae</taxon>
        <taxon>Rheinheimera</taxon>
    </lineage>
</organism>